<gene>
    <name evidence="3" type="ORF">FIV34_18005</name>
</gene>
<keyword evidence="2" id="KW-0732">Signal</keyword>
<feature type="compositionally biased region" description="Low complexity" evidence="1">
    <location>
        <begin position="164"/>
        <end position="186"/>
    </location>
</feature>
<dbReference type="KEGG" id="lpy:FIV34_18005"/>
<reference evidence="3 4" key="1">
    <citation type="submission" date="2019-06" db="EMBL/GenBank/DDBJ databases">
        <title>A complete genome sequence for Luteibacter pinisoli MAH-14.</title>
        <authorList>
            <person name="Baltrus D.A."/>
        </authorList>
    </citation>
    <scope>NUCLEOTIDE SEQUENCE [LARGE SCALE GENOMIC DNA]</scope>
    <source>
        <strain evidence="3 4">MAH-14</strain>
    </source>
</reference>
<keyword evidence="4" id="KW-1185">Reference proteome</keyword>
<proteinExistence type="predicted"/>
<accession>A0A4Y5Z8V9</accession>
<feature type="chain" id="PRO_5021267493" evidence="2">
    <location>
        <begin position="20"/>
        <end position="239"/>
    </location>
</feature>
<feature type="signal peptide" evidence="2">
    <location>
        <begin position="1"/>
        <end position="19"/>
    </location>
</feature>
<organism evidence="3 4">
    <name type="scientific">Luteibacter pinisoli</name>
    <dbReference type="NCBI Taxonomy" id="2589080"/>
    <lineage>
        <taxon>Bacteria</taxon>
        <taxon>Pseudomonadati</taxon>
        <taxon>Pseudomonadota</taxon>
        <taxon>Gammaproteobacteria</taxon>
        <taxon>Lysobacterales</taxon>
        <taxon>Rhodanobacteraceae</taxon>
        <taxon>Luteibacter</taxon>
    </lineage>
</organism>
<dbReference type="EMBL" id="CP041046">
    <property type="protein sequence ID" value="QDE40969.1"/>
    <property type="molecule type" value="Genomic_DNA"/>
</dbReference>
<feature type="region of interest" description="Disordered" evidence="1">
    <location>
        <begin position="164"/>
        <end position="191"/>
    </location>
</feature>
<name>A0A4Y5Z8V9_9GAMM</name>
<dbReference type="OrthoDB" id="574237at2"/>
<dbReference type="RefSeq" id="WP_139984893.1">
    <property type="nucleotide sequence ID" value="NZ_CP041046.1"/>
</dbReference>
<evidence type="ECO:0000256" key="1">
    <source>
        <dbReference type="SAM" id="MobiDB-lite"/>
    </source>
</evidence>
<dbReference type="AlphaFoldDB" id="A0A4Y5Z8V9"/>
<protein>
    <submittedName>
        <fullName evidence="3">Uncharacterized protein</fullName>
    </submittedName>
</protein>
<sequence>MLRLPLLIGLLLAAPAIYAQSAEAPHVKTDDAWTYRVTTEKGEHFDRREVDSKVERVSHDTIYLDVQPTGATTPPVAELFGTDWSSTRQASGKPTVIERPFVFPLSEGKSWDVSYTAMNPNPMYSTETWSSHYVVVGWEDVEVPAGKFHALKIEAEGTWSGMTTGTSASTNSSIGTTGNGATTSTTVAAPPHPAEGRTYRAFWYVPSVKRAVKSLMEEYSSKGVRGYRQTTELESSKVS</sequence>
<dbReference type="Gene3D" id="2.40.360.20">
    <property type="match status" value="1"/>
</dbReference>
<evidence type="ECO:0000313" key="4">
    <source>
        <dbReference type="Proteomes" id="UP000316093"/>
    </source>
</evidence>
<evidence type="ECO:0000256" key="2">
    <source>
        <dbReference type="SAM" id="SignalP"/>
    </source>
</evidence>
<evidence type="ECO:0000313" key="3">
    <source>
        <dbReference type="EMBL" id="QDE40969.1"/>
    </source>
</evidence>
<dbReference type="Proteomes" id="UP000316093">
    <property type="component" value="Chromosome"/>
</dbReference>